<dbReference type="STRING" id="34508.A0A4U5MFX5"/>
<evidence type="ECO:0000256" key="9">
    <source>
        <dbReference type="ARBA" id="ARBA00051693"/>
    </source>
</evidence>
<dbReference type="GO" id="GO:0005524">
    <property type="term" value="F:ATP binding"/>
    <property type="evidence" value="ECO:0007669"/>
    <property type="project" value="UniProtKB-UniRule"/>
</dbReference>
<evidence type="ECO:0000256" key="4">
    <source>
        <dbReference type="ARBA" id="ARBA00022840"/>
    </source>
</evidence>
<dbReference type="CDD" id="cd00180">
    <property type="entry name" value="PKc"/>
    <property type="match status" value="1"/>
</dbReference>
<evidence type="ECO:0000259" key="13">
    <source>
        <dbReference type="PROSITE" id="PS50011"/>
    </source>
</evidence>
<dbReference type="InterPro" id="IPR017441">
    <property type="entry name" value="Protein_kinase_ATP_BS"/>
</dbReference>
<dbReference type="GO" id="GO:0004674">
    <property type="term" value="F:protein serine/threonine kinase activity"/>
    <property type="evidence" value="ECO:0007669"/>
    <property type="project" value="UniProtKB-KW"/>
</dbReference>
<feature type="region of interest" description="Disordered" evidence="12">
    <location>
        <begin position="171"/>
        <end position="193"/>
    </location>
</feature>
<keyword evidence="2 10" id="KW-0547">Nucleotide-binding</keyword>
<dbReference type="GO" id="GO:0004708">
    <property type="term" value="F:MAP kinase kinase activity"/>
    <property type="evidence" value="ECO:0007669"/>
    <property type="project" value="UniProtKB-EC"/>
</dbReference>
<comment type="catalytic activity">
    <reaction evidence="7">
        <text>L-seryl-[protein] + ATP = O-phospho-L-seryl-[protein] + ADP + H(+)</text>
        <dbReference type="Rhea" id="RHEA:17989"/>
        <dbReference type="Rhea" id="RHEA-COMP:9863"/>
        <dbReference type="Rhea" id="RHEA-COMP:11604"/>
        <dbReference type="ChEBI" id="CHEBI:15378"/>
        <dbReference type="ChEBI" id="CHEBI:29999"/>
        <dbReference type="ChEBI" id="CHEBI:30616"/>
        <dbReference type="ChEBI" id="CHEBI:83421"/>
        <dbReference type="ChEBI" id="CHEBI:456216"/>
        <dbReference type="EC" id="2.7.12.2"/>
    </reaction>
</comment>
<feature type="domain" description="Protein kinase" evidence="13">
    <location>
        <begin position="22"/>
        <end position="207"/>
    </location>
</feature>
<evidence type="ECO:0000256" key="6">
    <source>
        <dbReference type="ARBA" id="ARBA00038999"/>
    </source>
</evidence>
<evidence type="ECO:0000256" key="5">
    <source>
        <dbReference type="ARBA" id="ARBA00038035"/>
    </source>
</evidence>
<reference evidence="14 15" key="1">
    <citation type="journal article" date="2015" name="Genome Biol.">
        <title>Comparative genomics of Steinernema reveals deeply conserved gene regulatory networks.</title>
        <authorList>
            <person name="Dillman A.R."/>
            <person name="Macchietto M."/>
            <person name="Porter C.F."/>
            <person name="Rogers A."/>
            <person name="Williams B."/>
            <person name="Antoshechkin I."/>
            <person name="Lee M.M."/>
            <person name="Goodwin Z."/>
            <person name="Lu X."/>
            <person name="Lewis E.E."/>
            <person name="Goodrich-Blair H."/>
            <person name="Stock S.P."/>
            <person name="Adams B.J."/>
            <person name="Sternberg P.W."/>
            <person name="Mortazavi A."/>
        </authorList>
    </citation>
    <scope>NUCLEOTIDE SEQUENCE [LARGE SCALE GENOMIC DNA]</scope>
    <source>
        <strain evidence="14 15">ALL</strain>
    </source>
</reference>
<feature type="binding site" evidence="10">
    <location>
        <position position="54"/>
    </location>
    <ligand>
        <name>ATP</name>
        <dbReference type="ChEBI" id="CHEBI:30616"/>
    </ligand>
</feature>
<evidence type="ECO:0000256" key="1">
    <source>
        <dbReference type="ARBA" id="ARBA00022679"/>
    </source>
</evidence>
<name>A0A4U5MFX5_STECR</name>
<dbReference type="AlphaFoldDB" id="A0A4U5MFX5"/>
<dbReference type="InterPro" id="IPR011009">
    <property type="entry name" value="Kinase-like_dom_sf"/>
</dbReference>
<organism evidence="14 15">
    <name type="scientific">Steinernema carpocapsae</name>
    <name type="common">Entomopathogenic nematode</name>
    <dbReference type="NCBI Taxonomy" id="34508"/>
    <lineage>
        <taxon>Eukaryota</taxon>
        <taxon>Metazoa</taxon>
        <taxon>Ecdysozoa</taxon>
        <taxon>Nematoda</taxon>
        <taxon>Chromadorea</taxon>
        <taxon>Rhabditida</taxon>
        <taxon>Tylenchina</taxon>
        <taxon>Panagrolaimomorpha</taxon>
        <taxon>Strongyloidoidea</taxon>
        <taxon>Steinernematidae</taxon>
        <taxon>Steinernema</taxon>
    </lineage>
</organism>
<keyword evidence="1" id="KW-0808">Transferase</keyword>
<dbReference type="PANTHER" id="PTHR48013">
    <property type="entry name" value="DUAL SPECIFICITY MITOGEN-ACTIVATED PROTEIN KINASE KINASE 5-RELATED"/>
    <property type="match status" value="1"/>
</dbReference>
<keyword evidence="4 10" id="KW-0067">ATP-binding</keyword>
<evidence type="ECO:0000256" key="3">
    <source>
        <dbReference type="ARBA" id="ARBA00022777"/>
    </source>
</evidence>
<dbReference type="SMART" id="SM00220">
    <property type="entry name" value="S_TKc"/>
    <property type="match status" value="1"/>
</dbReference>
<dbReference type="PROSITE" id="PS00108">
    <property type="entry name" value="PROTEIN_KINASE_ST"/>
    <property type="match status" value="1"/>
</dbReference>
<comment type="similarity">
    <text evidence="5">Belongs to the protein kinase superfamily. STE Ser/Thr protein kinase family. MAP kinase kinase subfamily.</text>
</comment>
<proteinExistence type="inferred from homology"/>
<dbReference type="EMBL" id="AZBU02000008">
    <property type="protein sequence ID" value="TKR68136.1"/>
    <property type="molecule type" value="Genomic_DNA"/>
</dbReference>
<comment type="catalytic activity">
    <reaction evidence="9">
        <text>L-tyrosyl-[protein] + ATP = O-phospho-L-tyrosyl-[protein] + ADP + H(+)</text>
        <dbReference type="Rhea" id="RHEA:10596"/>
        <dbReference type="Rhea" id="RHEA-COMP:10136"/>
        <dbReference type="Rhea" id="RHEA-COMP:20101"/>
        <dbReference type="ChEBI" id="CHEBI:15378"/>
        <dbReference type="ChEBI" id="CHEBI:30616"/>
        <dbReference type="ChEBI" id="CHEBI:46858"/>
        <dbReference type="ChEBI" id="CHEBI:61978"/>
        <dbReference type="ChEBI" id="CHEBI:456216"/>
        <dbReference type="EC" id="2.7.12.2"/>
    </reaction>
</comment>
<gene>
    <name evidence="14" type="ORF">L596_024162</name>
</gene>
<evidence type="ECO:0000313" key="14">
    <source>
        <dbReference type="EMBL" id="TKR68136.1"/>
    </source>
</evidence>
<protein>
    <recommendedName>
        <fullName evidence="6">mitogen-activated protein kinase kinase</fullName>
        <ecNumber evidence="6">2.7.12.2</ecNumber>
    </recommendedName>
</protein>
<dbReference type="InterPro" id="IPR008271">
    <property type="entry name" value="Ser/Thr_kinase_AS"/>
</dbReference>
<dbReference type="Proteomes" id="UP000298663">
    <property type="component" value="Unassembled WGS sequence"/>
</dbReference>
<accession>A0A4U5MFX5</accession>
<keyword evidence="15" id="KW-1185">Reference proteome</keyword>
<evidence type="ECO:0000256" key="7">
    <source>
        <dbReference type="ARBA" id="ARBA00049014"/>
    </source>
</evidence>
<evidence type="ECO:0000256" key="12">
    <source>
        <dbReference type="SAM" id="MobiDB-lite"/>
    </source>
</evidence>
<dbReference type="PROSITE" id="PS50011">
    <property type="entry name" value="PROTEIN_KINASE_DOM"/>
    <property type="match status" value="1"/>
</dbReference>
<evidence type="ECO:0000256" key="2">
    <source>
        <dbReference type="ARBA" id="ARBA00022741"/>
    </source>
</evidence>
<sequence>MNACESALIPIREKFEVFGISYAVDGLLGRGAFGCVSHIKRITPSGKIQELAAKEQKTKKGVRELDRLLPFQQHPHIIRLYGFGPVEGNFVIVMERARHGDLHKYVGCFPKGLPKPVARAFYDQVLNAVHYLHQGRVAHCDIKPKNILVMGAGHVRLTDFGQAALMDGEDLCRNTGTPPTNRRRTSGRRRSTVCVKTSGELRLPTST</sequence>
<reference evidence="14 15" key="2">
    <citation type="journal article" date="2019" name="G3 (Bethesda)">
        <title>Hybrid Assembly of the Genome of the Entomopathogenic Nematode Steinernema carpocapsae Identifies the X-Chromosome.</title>
        <authorList>
            <person name="Serra L."/>
            <person name="Macchietto M."/>
            <person name="Macias-Munoz A."/>
            <person name="McGill C.J."/>
            <person name="Rodriguez I.M."/>
            <person name="Rodriguez B."/>
            <person name="Murad R."/>
            <person name="Mortazavi A."/>
        </authorList>
    </citation>
    <scope>NUCLEOTIDE SEQUENCE [LARGE SCALE GENOMIC DNA]</scope>
    <source>
        <strain evidence="14 15">ALL</strain>
    </source>
</reference>
<comment type="catalytic activity">
    <reaction evidence="8">
        <text>L-threonyl-[protein] + ATP = O-phospho-L-threonyl-[protein] + ADP + H(+)</text>
        <dbReference type="Rhea" id="RHEA:46608"/>
        <dbReference type="Rhea" id="RHEA-COMP:11060"/>
        <dbReference type="Rhea" id="RHEA-COMP:11605"/>
        <dbReference type="ChEBI" id="CHEBI:15378"/>
        <dbReference type="ChEBI" id="CHEBI:30013"/>
        <dbReference type="ChEBI" id="CHEBI:30616"/>
        <dbReference type="ChEBI" id="CHEBI:61977"/>
        <dbReference type="ChEBI" id="CHEBI:456216"/>
        <dbReference type="EC" id="2.7.12.2"/>
    </reaction>
</comment>
<dbReference type="InterPro" id="IPR000719">
    <property type="entry name" value="Prot_kinase_dom"/>
</dbReference>
<comment type="caution">
    <text evidence="14">The sequence shown here is derived from an EMBL/GenBank/DDBJ whole genome shotgun (WGS) entry which is preliminary data.</text>
</comment>
<dbReference type="PROSITE" id="PS00107">
    <property type="entry name" value="PROTEIN_KINASE_ATP"/>
    <property type="match status" value="1"/>
</dbReference>
<dbReference type="SUPFAM" id="SSF56112">
    <property type="entry name" value="Protein kinase-like (PK-like)"/>
    <property type="match status" value="1"/>
</dbReference>
<evidence type="ECO:0000256" key="10">
    <source>
        <dbReference type="PROSITE-ProRule" id="PRU10141"/>
    </source>
</evidence>
<dbReference type="PANTHER" id="PTHR48013:SF9">
    <property type="entry name" value="DUAL SPECIFICITY MITOGEN-ACTIVATED PROTEIN KINASE KINASE 5"/>
    <property type="match status" value="1"/>
</dbReference>
<keyword evidence="3" id="KW-0418">Kinase</keyword>
<evidence type="ECO:0000256" key="8">
    <source>
        <dbReference type="ARBA" id="ARBA00049299"/>
    </source>
</evidence>
<keyword evidence="11" id="KW-0723">Serine/threonine-protein kinase</keyword>
<dbReference type="EC" id="2.7.12.2" evidence="6"/>
<dbReference type="Gene3D" id="1.10.510.10">
    <property type="entry name" value="Transferase(Phosphotransferase) domain 1"/>
    <property type="match status" value="1"/>
</dbReference>
<evidence type="ECO:0000313" key="15">
    <source>
        <dbReference type="Proteomes" id="UP000298663"/>
    </source>
</evidence>
<dbReference type="Pfam" id="PF00069">
    <property type="entry name" value="Pkinase"/>
    <property type="match status" value="1"/>
</dbReference>
<evidence type="ECO:0000256" key="11">
    <source>
        <dbReference type="RuleBase" id="RU000304"/>
    </source>
</evidence>
<dbReference type="OrthoDB" id="840771at2759"/>
<feature type="compositionally biased region" description="Basic residues" evidence="12">
    <location>
        <begin position="181"/>
        <end position="191"/>
    </location>
</feature>